<accession>A0A5J9THU0</accession>
<reference evidence="2 3" key="1">
    <citation type="journal article" date="2019" name="Sci. Rep.">
        <title>A high-quality genome of Eragrostis curvula grass provides insights into Poaceae evolution and supports new strategies to enhance forage quality.</title>
        <authorList>
            <person name="Carballo J."/>
            <person name="Santos B.A.C.M."/>
            <person name="Zappacosta D."/>
            <person name="Garbus I."/>
            <person name="Selva J.P."/>
            <person name="Gallo C.A."/>
            <person name="Diaz A."/>
            <person name="Albertini E."/>
            <person name="Caccamo M."/>
            <person name="Echenique V."/>
        </authorList>
    </citation>
    <scope>NUCLEOTIDE SEQUENCE [LARGE SCALE GENOMIC DNA]</scope>
    <source>
        <strain evidence="3">cv. Victoria</strain>
        <tissue evidence="2">Leaf</tissue>
    </source>
</reference>
<name>A0A5J9THU0_9POAL</name>
<dbReference type="EMBL" id="RWGY01000039">
    <property type="protein sequence ID" value="TVU10940.1"/>
    <property type="molecule type" value="Genomic_DNA"/>
</dbReference>
<dbReference type="Gramene" id="TVU10940">
    <property type="protein sequence ID" value="TVU10940"/>
    <property type="gene ID" value="EJB05_44496"/>
</dbReference>
<protein>
    <submittedName>
        <fullName evidence="2">Uncharacterized protein</fullName>
    </submittedName>
</protein>
<organism evidence="2 3">
    <name type="scientific">Eragrostis curvula</name>
    <name type="common">weeping love grass</name>
    <dbReference type="NCBI Taxonomy" id="38414"/>
    <lineage>
        <taxon>Eukaryota</taxon>
        <taxon>Viridiplantae</taxon>
        <taxon>Streptophyta</taxon>
        <taxon>Embryophyta</taxon>
        <taxon>Tracheophyta</taxon>
        <taxon>Spermatophyta</taxon>
        <taxon>Magnoliopsida</taxon>
        <taxon>Liliopsida</taxon>
        <taxon>Poales</taxon>
        <taxon>Poaceae</taxon>
        <taxon>PACMAD clade</taxon>
        <taxon>Chloridoideae</taxon>
        <taxon>Eragrostideae</taxon>
        <taxon>Eragrostidinae</taxon>
        <taxon>Eragrostis</taxon>
    </lineage>
</organism>
<keyword evidence="3" id="KW-1185">Reference proteome</keyword>
<evidence type="ECO:0000313" key="3">
    <source>
        <dbReference type="Proteomes" id="UP000324897"/>
    </source>
</evidence>
<evidence type="ECO:0000313" key="2">
    <source>
        <dbReference type="EMBL" id="TVU10940.1"/>
    </source>
</evidence>
<feature type="region of interest" description="Disordered" evidence="1">
    <location>
        <begin position="15"/>
        <end position="42"/>
    </location>
</feature>
<proteinExistence type="predicted"/>
<dbReference type="Proteomes" id="UP000324897">
    <property type="component" value="Chromosome 3"/>
</dbReference>
<comment type="caution">
    <text evidence="2">The sequence shown here is derived from an EMBL/GenBank/DDBJ whole genome shotgun (WGS) entry which is preliminary data.</text>
</comment>
<gene>
    <name evidence="2" type="ORF">EJB05_44496</name>
</gene>
<evidence type="ECO:0000256" key="1">
    <source>
        <dbReference type="SAM" id="MobiDB-lite"/>
    </source>
</evidence>
<sequence>MAAARAAVLGHNGSADGGAWSRPRRSHWGSAGGGCGASTSTATGTRLQADGHRYIHRSPDLALVRSPVWCLGLLGAAASPSGRRLPCSYTEDKLYPLYYDIFDLCFAMASSADHRKYWSGDMVLVNMAMTSELNICQQYHSLDALIMLPGYSVLSRLLVVQMGRFKLTTRAIRITVDLIF</sequence>
<dbReference type="AlphaFoldDB" id="A0A5J9THU0"/>